<dbReference type="Proteomes" id="UP000093309">
    <property type="component" value="Unassembled WGS sequence"/>
</dbReference>
<organism evidence="1 2">
    <name type="scientific">Paenibacillus pectinilyticus</name>
    <dbReference type="NCBI Taxonomy" id="512399"/>
    <lineage>
        <taxon>Bacteria</taxon>
        <taxon>Bacillati</taxon>
        <taxon>Bacillota</taxon>
        <taxon>Bacilli</taxon>
        <taxon>Bacillales</taxon>
        <taxon>Paenibacillaceae</taxon>
        <taxon>Paenibacillus</taxon>
    </lineage>
</organism>
<proteinExistence type="predicted"/>
<reference evidence="2" key="1">
    <citation type="submission" date="2016-05" db="EMBL/GenBank/DDBJ databases">
        <title>Paenibacillus oryzae. sp. nov., isolated from the rice root.</title>
        <authorList>
            <person name="Zhang J."/>
            <person name="Zhang X."/>
        </authorList>
    </citation>
    <scope>NUCLEOTIDE SEQUENCE [LARGE SCALE GENOMIC DNA]</scope>
    <source>
        <strain evidence="2">KCTC13222</strain>
    </source>
</reference>
<dbReference type="EMBL" id="LYPC01000028">
    <property type="protein sequence ID" value="OCT11136.1"/>
    <property type="molecule type" value="Genomic_DNA"/>
</dbReference>
<protein>
    <submittedName>
        <fullName evidence="1">Uncharacterized protein</fullName>
    </submittedName>
</protein>
<keyword evidence="2" id="KW-1185">Reference proteome</keyword>
<evidence type="ECO:0000313" key="2">
    <source>
        <dbReference type="Proteomes" id="UP000093309"/>
    </source>
</evidence>
<dbReference type="RefSeq" id="WP_065857894.1">
    <property type="nucleotide sequence ID" value="NZ_LYPC01000028.1"/>
</dbReference>
<evidence type="ECO:0000313" key="1">
    <source>
        <dbReference type="EMBL" id="OCT11136.1"/>
    </source>
</evidence>
<dbReference type="OrthoDB" id="2660590at2"/>
<accession>A0A1C0ZST6</accession>
<gene>
    <name evidence="1" type="ORF">A8709_05465</name>
</gene>
<dbReference type="STRING" id="512399.A8709_05465"/>
<dbReference type="AlphaFoldDB" id="A0A1C0ZST6"/>
<sequence length="99" mass="11515">MSEQLLIQILEELKEIKAEQSEMKSIHKEMNSRLDSIEALVSDIPLIKQAVLETRDDVKQLETAQKSLASEHQTFAHHFNVFDKQLVEHAIEIDKLKHR</sequence>
<name>A0A1C0ZST6_9BACL</name>
<comment type="caution">
    <text evidence="1">The sequence shown here is derived from an EMBL/GenBank/DDBJ whole genome shotgun (WGS) entry which is preliminary data.</text>
</comment>